<dbReference type="PANTHER" id="PTHR32502:SF23">
    <property type="entry name" value="TRANSPORT PROTEIN, PTS SYSTEM"/>
    <property type="match status" value="1"/>
</dbReference>
<evidence type="ECO:0000256" key="1">
    <source>
        <dbReference type="SAM" id="Phobius"/>
    </source>
</evidence>
<organism evidence="2 3">
    <name type="scientific">Lactobacillus kullabergensis</name>
    <dbReference type="NCBI Taxonomy" id="1218493"/>
    <lineage>
        <taxon>Bacteria</taxon>
        <taxon>Bacillati</taxon>
        <taxon>Bacillota</taxon>
        <taxon>Bacilli</taxon>
        <taxon>Lactobacillales</taxon>
        <taxon>Lactobacillaceae</taxon>
        <taxon>Lactobacillus</taxon>
    </lineage>
</organism>
<protein>
    <submittedName>
        <fullName evidence="2">PTS mannose transporter subunit IID</fullName>
    </submittedName>
</protein>
<keyword evidence="1" id="KW-1133">Transmembrane helix</keyword>
<proteinExistence type="predicted"/>
<keyword evidence="1" id="KW-0812">Transmembrane</keyword>
<sequence length="276" mass="30022">MMMTSDTNKKKLTKHDINKIFWRSFTINAAFNYERQMSQGVQYALGPALKKLYPEKDRLAAALKRHAEFFNTTPMLGPFVFGITAAMEEENANDPDFDESSINSVKASLMGPLAGIGDSVFWGTLRPLAGGIACSLALTGNLFAPILFLLIFNIPNVLVRYYGVHWGYQSGMKALNKFEKMGITDKVFQGAATLGLLVIGAMIASMVTVKTGLTIGTGKSAIKLMSVLDGIMPDMLGAIATGIVYWAIKKGHKVNTILLWIILISVVAAFFGILQA</sequence>
<evidence type="ECO:0000313" key="3">
    <source>
        <dbReference type="Proteomes" id="UP000246036"/>
    </source>
</evidence>
<feature type="transmembrane region" description="Helical" evidence="1">
    <location>
        <begin position="128"/>
        <end position="152"/>
    </location>
</feature>
<dbReference type="PANTHER" id="PTHR32502">
    <property type="entry name" value="N-ACETYLGALACTOSAMINE PERMEASE II COMPONENT-RELATED"/>
    <property type="match status" value="1"/>
</dbReference>
<keyword evidence="3" id="KW-1185">Reference proteome</keyword>
<keyword evidence="1" id="KW-0472">Membrane</keyword>
<dbReference type="Proteomes" id="UP000246036">
    <property type="component" value="Chromosome"/>
</dbReference>
<reference evidence="2 3" key="1">
    <citation type="submission" date="2018-05" db="EMBL/GenBank/DDBJ databases">
        <title>Reference genomes for bee gut microbiota database.</title>
        <authorList>
            <person name="Ellegaard K.M."/>
        </authorList>
    </citation>
    <scope>NUCLEOTIDE SEQUENCE [LARGE SCALE GENOMIC DNA]</scope>
    <source>
        <strain evidence="2 3">ESL0186</strain>
    </source>
</reference>
<dbReference type="PROSITE" id="PS51108">
    <property type="entry name" value="PTS_EIID"/>
    <property type="match status" value="1"/>
</dbReference>
<dbReference type="EMBL" id="CP029477">
    <property type="protein sequence ID" value="AWM74653.1"/>
    <property type="molecule type" value="Genomic_DNA"/>
</dbReference>
<feature type="transmembrane region" description="Helical" evidence="1">
    <location>
        <begin position="187"/>
        <end position="209"/>
    </location>
</feature>
<name>A0ABM6VYQ8_9LACO</name>
<evidence type="ECO:0000313" key="2">
    <source>
        <dbReference type="EMBL" id="AWM74653.1"/>
    </source>
</evidence>
<dbReference type="InterPro" id="IPR050303">
    <property type="entry name" value="GatZ_KbaZ_carbometab"/>
</dbReference>
<accession>A0ABM6VYQ8</accession>
<feature type="transmembrane region" description="Helical" evidence="1">
    <location>
        <begin position="254"/>
        <end position="274"/>
    </location>
</feature>
<feature type="transmembrane region" description="Helical" evidence="1">
    <location>
        <begin position="230"/>
        <end position="248"/>
    </location>
</feature>
<dbReference type="Pfam" id="PF03613">
    <property type="entry name" value="EIID-AGA"/>
    <property type="match status" value="1"/>
</dbReference>
<gene>
    <name evidence="2" type="ORF">DKL58_00945</name>
</gene>
<dbReference type="InterPro" id="IPR004704">
    <property type="entry name" value="PTS_IID_man"/>
</dbReference>